<name>A0A099I2D7_CLOIN</name>
<gene>
    <name evidence="1" type="ORF">CIAN88_18530</name>
</gene>
<reference evidence="1 2" key="1">
    <citation type="submission" date="2014-08" db="EMBL/GenBank/DDBJ databases">
        <title>Clostridium innocuum, an unnegligible vancomycin-resistant pathogen causing extra-intestinal infections.</title>
        <authorList>
            <person name="Feng Y."/>
            <person name="Chiu C.-H."/>
        </authorList>
    </citation>
    <scope>NUCLEOTIDE SEQUENCE [LARGE SCALE GENOMIC DNA]</scope>
    <source>
        <strain evidence="1 2">AN88</strain>
    </source>
</reference>
<dbReference type="Proteomes" id="UP000030008">
    <property type="component" value="Unassembled WGS sequence"/>
</dbReference>
<proteinExistence type="predicted"/>
<dbReference type="AlphaFoldDB" id="A0A099I2D7"/>
<organism evidence="1 2">
    <name type="scientific">Clostridium innocuum</name>
    <dbReference type="NCBI Taxonomy" id="1522"/>
    <lineage>
        <taxon>Bacteria</taxon>
        <taxon>Bacillati</taxon>
        <taxon>Bacillota</taxon>
        <taxon>Clostridia</taxon>
        <taxon>Eubacteriales</taxon>
        <taxon>Clostridiaceae</taxon>
        <taxon>Clostridium</taxon>
    </lineage>
</organism>
<protein>
    <submittedName>
        <fullName evidence="1">Uncharacterized protein</fullName>
    </submittedName>
</protein>
<comment type="caution">
    <text evidence="1">The sequence shown here is derived from an EMBL/GenBank/DDBJ whole genome shotgun (WGS) entry which is preliminary data.</text>
</comment>
<accession>A0A099I2D7</accession>
<dbReference type="EMBL" id="JQIF01000097">
    <property type="protein sequence ID" value="KGJ51756.1"/>
    <property type="molecule type" value="Genomic_DNA"/>
</dbReference>
<sequence>MIYSSCSYPEKYITNLSLKRNLIFVFYREYRERFLFLCLQQVTMTKCETNRISMQMRFHILCPHY</sequence>
<evidence type="ECO:0000313" key="2">
    <source>
        <dbReference type="Proteomes" id="UP000030008"/>
    </source>
</evidence>
<evidence type="ECO:0000313" key="1">
    <source>
        <dbReference type="EMBL" id="KGJ51756.1"/>
    </source>
</evidence>